<organism evidence="13 14">
    <name type="scientific">Panacagrimonas perspica</name>
    <dbReference type="NCBI Taxonomy" id="381431"/>
    <lineage>
        <taxon>Bacteria</taxon>
        <taxon>Pseudomonadati</taxon>
        <taxon>Pseudomonadota</taxon>
        <taxon>Gammaproteobacteria</taxon>
        <taxon>Nevskiales</taxon>
        <taxon>Nevskiaceae</taxon>
        <taxon>Panacagrimonas</taxon>
    </lineage>
</organism>
<dbReference type="Pfam" id="PF05134">
    <property type="entry name" value="T2SSL"/>
    <property type="match status" value="1"/>
</dbReference>
<evidence type="ECO:0000256" key="6">
    <source>
        <dbReference type="ARBA" id="ARBA00022692"/>
    </source>
</evidence>
<evidence type="ECO:0000256" key="3">
    <source>
        <dbReference type="ARBA" id="ARBA00022448"/>
    </source>
</evidence>
<accession>A0A4R7PBV9</accession>
<dbReference type="GO" id="GO:0015627">
    <property type="term" value="C:type II protein secretion system complex"/>
    <property type="evidence" value="ECO:0007669"/>
    <property type="project" value="InterPro"/>
</dbReference>
<evidence type="ECO:0000256" key="2">
    <source>
        <dbReference type="ARBA" id="ARBA00005318"/>
    </source>
</evidence>
<evidence type="ECO:0000259" key="12">
    <source>
        <dbReference type="Pfam" id="PF12693"/>
    </source>
</evidence>
<comment type="caution">
    <text evidence="13">The sequence shown here is derived from an EMBL/GenBank/DDBJ whole genome shotgun (WGS) entry which is preliminary data.</text>
</comment>
<comment type="similarity">
    <text evidence="2 10">Belongs to the GSP L family.</text>
</comment>
<dbReference type="AlphaFoldDB" id="A0A4R7PBV9"/>
<comment type="function">
    <text evidence="10">Inner membrane component of the type II secretion system required for the energy-dependent secretion of extracellular factors such as proteases and toxins from the periplasm.</text>
</comment>
<dbReference type="Gene3D" id="3.30.420.380">
    <property type="match status" value="1"/>
</dbReference>
<dbReference type="InterPro" id="IPR025691">
    <property type="entry name" value="GspL_pp_dom"/>
</dbReference>
<keyword evidence="5" id="KW-0997">Cell inner membrane</keyword>
<dbReference type="SUPFAM" id="SSF53067">
    <property type="entry name" value="Actin-like ATPase domain"/>
    <property type="match status" value="2"/>
</dbReference>
<dbReference type="NCBIfam" id="TIGR01709">
    <property type="entry name" value="typeII_sec_gspL"/>
    <property type="match status" value="1"/>
</dbReference>
<dbReference type="CDD" id="cd24017">
    <property type="entry name" value="ASKHA_T2SSL_N"/>
    <property type="match status" value="1"/>
</dbReference>
<sequence>MRETFYLRLGETPESACEYGSAAADPRSLRAQRGSFEQATERSHFTGRRVIVFLPASDVRLAAVKVPVKQPSKVLQAVRYALEEQVAEDVESLHFAIGTRRDDGSHPVAIISRARLTRVLALLRARGLQPDMVVPETLALPPPSAEHAWSGLADGEQVVVRSGDWSGFSCTAEDLASYLGMADADKAHPLRLQVAGDAQVDWSRLEWPVTLLPQPSALTALASNLKPEHAINLLQGTYAQSRDIERLWKPWRLAAALLVSWIVVGAVAYIVDGWSLASELRRQDEANIARFQQLFPDQTRVVDLSAQLDQQMRALTAGAGTSGPLPLFEPLAQALVASPGLKLTGLQYREGSLFLSFTATDLQVLESLRNWFSSRPGIALEVQSANAESGAVQIRARLSRA</sequence>
<keyword evidence="3 10" id="KW-0813">Transport</keyword>
<feature type="domain" description="GspL periplasmic" evidence="12">
    <location>
        <begin position="246"/>
        <end position="399"/>
    </location>
</feature>
<dbReference type="GO" id="GO:0015628">
    <property type="term" value="P:protein secretion by the type II secretion system"/>
    <property type="evidence" value="ECO:0007669"/>
    <property type="project" value="InterPro"/>
</dbReference>
<keyword evidence="7 10" id="KW-0653">Protein transport</keyword>
<reference evidence="13 14" key="1">
    <citation type="submission" date="2019-03" db="EMBL/GenBank/DDBJ databases">
        <title>Genomic Encyclopedia of Type Strains, Phase IV (KMG-IV): sequencing the most valuable type-strain genomes for metagenomic binning, comparative biology and taxonomic classification.</title>
        <authorList>
            <person name="Goeker M."/>
        </authorList>
    </citation>
    <scope>NUCLEOTIDE SEQUENCE [LARGE SCALE GENOMIC DNA]</scope>
    <source>
        <strain evidence="13 14">DSM 26377</strain>
    </source>
</reference>
<comment type="subcellular location">
    <subcellularLocation>
        <location evidence="1">Cell inner membrane</location>
        <topology evidence="1">Single-pass membrane protein</topology>
    </subcellularLocation>
</comment>
<evidence type="ECO:0000256" key="4">
    <source>
        <dbReference type="ARBA" id="ARBA00022475"/>
    </source>
</evidence>
<keyword evidence="14" id="KW-1185">Reference proteome</keyword>
<dbReference type="InterPro" id="IPR043129">
    <property type="entry name" value="ATPase_NBD"/>
</dbReference>
<dbReference type="GO" id="GO:0009276">
    <property type="term" value="C:Gram-negative-bacterium-type cell wall"/>
    <property type="evidence" value="ECO:0007669"/>
    <property type="project" value="InterPro"/>
</dbReference>
<evidence type="ECO:0000259" key="11">
    <source>
        <dbReference type="Pfam" id="PF05134"/>
    </source>
</evidence>
<gene>
    <name evidence="13" type="ORF">DFR24_0955</name>
</gene>
<evidence type="ECO:0000256" key="9">
    <source>
        <dbReference type="ARBA" id="ARBA00023136"/>
    </source>
</evidence>
<evidence type="ECO:0000313" key="14">
    <source>
        <dbReference type="Proteomes" id="UP000295341"/>
    </source>
</evidence>
<name>A0A4R7PBV9_9GAMM</name>
<proteinExistence type="inferred from homology"/>
<keyword evidence="8" id="KW-1133">Transmembrane helix</keyword>
<keyword evidence="6" id="KW-0812">Transmembrane</keyword>
<dbReference type="EMBL" id="SOBT01000008">
    <property type="protein sequence ID" value="TDU31585.1"/>
    <property type="molecule type" value="Genomic_DNA"/>
</dbReference>
<protein>
    <recommendedName>
        <fullName evidence="10">Type II secretion system protein L</fullName>
        <shortName evidence="10">T2SS protein L</shortName>
    </recommendedName>
</protein>
<evidence type="ECO:0000256" key="10">
    <source>
        <dbReference type="PIRNR" id="PIRNR015761"/>
    </source>
</evidence>
<dbReference type="InterPro" id="IPR007812">
    <property type="entry name" value="T2SS_protein-GspL"/>
</dbReference>
<evidence type="ECO:0000256" key="7">
    <source>
        <dbReference type="ARBA" id="ARBA00022927"/>
    </source>
</evidence>
<dbReference type="PIRSF" id="PIRSF015761">
    <property type="entry name" value="Protein_L"/>
    <property type="match status" value="1"/>
</dbReference>
<keyword evidence="9" id="KW-0472">Membrane</keyword>
<dbReference type="GO" id="GO:0005886">
    <property type="term" value="C:plasma membrane"/>
    <property type="evidence" value="ECO:0007669"/>
    <property type="project" value="UniProtKB-SubCell"/>
</dbReference>
<evidence type="ECO:0000256" key="8">
    <source>
        <dbReference type="ARBA" id="ARBA00022989"/>
    </source>
</evidence>
<dbReference type="Proteomes" id="UP000295341">
    <property type="component" value="Unassembled WGS sequence"/>
</dbReference>
<feature type="domain" description="GspL cytoplasmic actin-ATPase-like" evidence="11">
    <location>
        <begin position="7"/>
        <end position="240"/>
    </location>
</feature>
<evidence type="ECO:0000256" key="5">
    <source>
        <dbReference type="ARBA" id="ARBA00022519"/>
    </source>
</evidence>
<dbReference type="OrthoDB" id="7011844at2"/>
<dbReference type="RefSeq" id="WP_133880156.1">
    <property type="nucleotide sequence ID" value="NZ_MWIN01000012.1"/>
</dbReference>
<keyword evidence="4" id="KW-1003">Cell membrane</keyword>
<dbReference type="Pfam" id="PF12693">
    <property type="entry name" value="GspL_C"/>
    <property type="match status" value="1"/>
</dbReference>
<evidence type="ECO:0000256" key="1">
    <source>
        <dbReference type="ARBA" id="ARBA00004377"/>
    </source>
</evidence>
<evidence type="ECO:0000313" key="13">
    <source>
        <dbReference type="EMBL" id="TDU31585.1"/>
    </source>
</evidence>
<dbReference type="InterPro" id="IPR024230">
    <property type="entry name" value="GspL_cyto_dom"/>
</dbReference>